<dbReference type="PANTHER" id="PTHR35526">
    <property type="entry name" value="ANTI-SIGMA-F FACTOR RSBW-RELATED"/>
    <property type="match status" value="1"/>
</dbReference>
<keyword evidence="1" id="KW-0723">Serine/threonine-protein kinase</keyword>
<evidence type="ECO:0000259" key="2">
    <source>
        <dbReference type="Pfam" id="PF13581"/>
    </source>
</evidence>
<dbReference type="Proteomes" id="UP000660745">
    <property type="component" value="Unassembled WGS sequence"/>
</dbReference>
<keyword evidence="1" id="KW-0808">Transferase</keyword>
<dbReference type="InterPro" id="IPR050267">
    <property type="entry name" value="Anti-sigma-factor_SerPK"/>
</dbReference>
<sequence length="171" mass="18754">MTFTDNVHALIPRQRAQSPIKPEHVDAMIALYPGGLRWRRTFPGTPDQIPHARYFARYLLADSPHRDDAELIVAELATNALQHSSSGGPHGTFVVEITRAIATITLAVYDCGWGPIPRFARRCRTNAERGRGLAIVAAIADQTGHEGNDTTGHKVWARIHTQTTLKGEDGG</sequence>
<proteinExistence type="predicted"/>
<dbReference type="PANTHER" id="PTHR35526:SF3">
    <property type="entry name" value="ANTI-SIGMA-F FACTOR RSBW"/>
    <property type="match status" value="1"/>
</dbReference>
<organism evidence="3 4">
    <name type="scientific">Nonomuraea glycinis</name>
    <dbReference type="NCBI Taxonomy" id="2047744"/>
    <lineage>
        <taxon>Bacteria</taxon>
        <taxon>Bacillati</taxon>
        <taxon>Actinomycetota</taxon>
        <taxon>Actinomycetes</taxon>
        <taxon>Streptosporangiales</taxon>
        <taxon>Streptosporangiaceae</taxon>
        <taxon>Nonomuraea</taxon>
    </lineage>
</organism>
<keyword evidence="1" id="KW-0418">Kinase</keyword>
<gene>
    <name evidence="3" type="ORF">GCM10012278_32860</name>
</gene>
<dbReference type="AlphaFoldDB" id="A0A918E6H3"/>
<dbReference type="Gene3D" id="3.30.565.10">
    <property type="entry name" value="Histidine kinase-like ATPase, C-terminal domain"/>
    <property type="match status" value="1"/>
</dbReference>
<feature type="domain" description="Histidine kinase/HSP90-like ATPase" evidence="2">
    <location>
        <begin position="42"/>
        <end position="158"/>
    </location>
</feature>
<dbReference type="RefSeq" id="WP_189139487.1">
    <property type="nucleotide sequence ID" value="NZ_BMNK01000005.1"/>
</dbReference>
<name>A0A918E6H3_9ACTN</name>
<dbReference type="GO" id="GO:0004674">
    <property type="term" value="F:protein serine/threonine kinase activity"/>
    <property type="evidence" value="ECO:0007669"/>
    <property type="project" value="UniProtKB-KW"/>
</dbReference>
<reference evidence="3" key="1">
    <citation type="journal article" date="2014" name="Int. J. Syst. Evol. Microbiol.">
        <title>Complete genome sequence of Corynebacterium casei LMG S-19264T (=DSM 44701T), isolated from a smear-ripened cheese.</title>
        <authorList>
            <consortium name="US DOE Joint Genome Institute (JGI-PGF)"/>
            <person name="Walter F."/>
            <person name="Albersmeier A."/>
            <person name="Kalinowski J."/>
            <person name="Ruckert C."/>
        </authorList>
    </citation>
    <scope>NUCLEOTIDE SEQUENCE</scope>
    <source>
        <strain evidence="3">CGMCC 4.7430</strain>
    </source>
</reference>
<keyword evidence="4" id="KW-1185">Reference proteome</keyword>
<comment type="caution">
    <text evidence="3">The sequence shown here is derived from an EMBL/GenBank/DDBJ whole genome shotgun (WGS) entry which is preliminary data.</text>
</comment>
<evidence type="ECO:0000256" key="1">
    <source>
        <dbReference type="ARBA" id="ARBA00022527"/>
    </source>
</evidence>
<dbReference type="SUPFAM" id="SSF55874">
    <property type="entry name" value="ATPase domain of HSP90 chaperone/DNA topoisomerase II/histidine kinase"/>
    <property type="match status" value="1"/>
</dbReference>
<dbReference type="InterPro" id="IPR036890">
    <property type="entry name" value="HATPase_C_sf"/>
</dbReference>
<evidence type="ECO:0000313" key="3">
    <source>
        <dbReference type="EMBL" id="GGP06969.1"/>
    </source>
</evidence>
<dbReference type="EMBL" id="BMNK01000005">
    <property type="protein sequence ID" value="GGP06969.1"/>
    <property type="molecule type" value="Genomic_DNA"/>
</dbReference>
<dbReference type="InterPro" id="IPR003594">
    <property type="entry name" value="HATPase_dom"/>
</dbReference>
<dbReference type="CDD" id="cd16936">
    <property type="entry name" value="HATPase_RsbW-like"/>
    <property type="match status" value="1"/>
</dbReference>
<reference evidence="3" key="2">
    <citation type="submission" date="2020-09" db="EMBL/GenBank/DDBJ databases">
        <authorList>
            <person name="Sun Q."/>
            <person name="Zhou Y."/>
        </authorList>
    </citation>
    <scope>NUCLEOTIDE SEQUENCE</scope>
    <source>
        <strain evidence="3">CGMCC 4.7430</strain>
    </source>
</reference>
<accession>A0A918E6H3</accession>
<protein>
    <recommendedName>
        <fullName evidence="2">Histidine kinase/HSP90-like ATPase domain-containing protein</fullName>
    </recommendedName>
</protein>
<dbReference type="Pfam" id="PF13581">
    <property type="entry name" value="HATPase_c_2"/>
    <property type="match status" value="1"/>
</dbReference>
<evidence type="ECO:0000313" key="4">
    <source>
        <dbReference type="Proteomes" id="UP000660745"/>
    </source>
</evidence>